<feature type="region of interest" description="Disordered" evidence="6">
    <location>
        <begin position="142"/>
        <end position="243"/>
    </location>
</feature>
<feature type="region of interest" description="Disordered" evidence="6">
    <location>
        <begin position="96"/>
        <end position="118"/>
    </location>
</feature>
<feature type="compositionally biased region" description="Basic and acidic residues" evidence="6">
    <location>
        <begin position="553"/>
        <end position="566"/>
    </location>
</feature>
<dbReference type="AlphaFoldDB" id="A0A3D8T1L9"/>
<accession>A0A3D8T1L9</accession>
<dbReference type="OrthoDB" id="6250593at2759"/>
<evidence type="ECO:0000256" key="5">
    <source>
        <dbReference type="PROSITE-ProRule" id="PRU00192"/>
    </source>
</evidence>
<feature type="compositionally biased region" description="Polar residues" evidence="6">
    <location>
        <begin position="180"/>
        <end position="213"/>
    </location>
</feature>
<keyword evidence="9" id="KW-1185">Reference proteome</keyword>
<feature type="compositionally biased region" description="Polar residues" evidence="6">
    <location>
        <begin position="226"/>
        <end position="235"/>
    </location>
</feature>
<evidence type="ECO:0000256" key="6">
    <source>
        <dbReference type="SAM" id="MobiDB-lite"/>
    </source>
</evidence>
<keyword evidence="4" id="KW-0472">Membrane</keyword>
<name>A0A3D8T1L9_9HELO</name>
<dbReference type="CDD" id="cd00174">
    <property type="entry name" value="SH3"/>
    <property type="match status" value="1"/>
</dbReference>
<feature type="region of interest" description="Disordered" evidence="6">
    <location>
        <begin position="46"/>
        <end position="65"/>
    </location>
</feature>
<evidence type="ECO:0000256" key="1">
    <source>
        <dbReference type="ARBA" id="ARBA00004170"/>
    </source>
</evidence>
<keyword evidence="2 5" id="KW-0728">SH3 domain</keyword>
<comment type="caution">
    <text evidence="8">The sequence shown here is derived from an EMBL/GenBank/DDBJ whole genome shotgun (WGS) entry which is preliminary data.</text>
</comment>
<dbReference type="SMART" id="SM00326">
    <property type="entry name" value="SH3"/>
    <property type="match status" value="1"/>
</dbReference>
<evidence type="ECO:0000256" key="3">
    <source>
        <dbReference type="ARBA" id="ARBA00023054"/>
    </source>
</evidence>
<feature type="domain" description="SH3" evidence="7">
    <location>
        <begin position="439"/>
        <end position="498"/>
    </location>
</feature>
<reference evidence="8 9" key="1">
    <citation type="journal article" date="2018" name="IMA Fungus">
        <title>IMA Genome-F 9: Draft genome sequence of Annulohypoxylon stygium, Aspergillus mulundensis, Berkeleyomyces basicola (syn. Thielaviopsis basicola), Ceratocystis smalleyi, two Cercospora beticola strains, Coleophoma cylindrospora, Fusarium fracticaudum, Phialophora cf. hyalina, and Morchella septimelata.</title>
        <authorList>
            <person name="Wingfield B.D."/>
            <person name="Bills G.F."/>
            <person name="Dong Y."/>
            <person name="Huang W."/>
            <person name="Nel W.J."/>
            <person name="Swalarsk-Parry B.S."/>
            <person name="Vaghefi N."/>
            <person name="Wilken P.M."/>
            <person name="An Z."/>
            <person name="de Beer Z.W."/>
            <person name="De Vos L."/>
            <person name="Chen L."/>
            <person name="Duong T.A."/>
            <person name="Gao Y."/>
            <person name="Hammerbacher A."/>
            <person name="Kikkert J.R."/>
            <person name="Li Y."/>
            <person name="Li H."/>
            <person name="Li K."/>
            <person name="Li Q."/>
            <person name="Liu X."/>
            <person name="Ma X."/>
            <person name="Naidoo K."/>
            <person name="Pethybridge S.J."/>
            <person name="Sun J."/>
            <person name="Steenkamp E.T."/>
            <person name="van der Nest M.A."/>
            <person name="van Wyk S."/>
            <person name="Wingfield M.J."/>
            <person name="Xiong C."/>
            <person name="Yue Q."/>
            <person name="Zhang X."/>
        </authorList>
    </citation>
    <scope>NUCLEOTIDE SEQUENCE [LARGE SCALE GENOMIC DNA]</scope>
    <source>
        <strain evidence="8 9">BP5796</strain>
    </source>
</reference>
<dbReference type="InterPro" id="IPR036028">
    <property type="entry name" value="SH3-like_dom_sf"/>
</dbReference>
<dbReference type="SUPFAM" id="SSF50044">
    <property type="entry name" value="SH3-domain"/>
    <property type="match status" value="1"/>
</dbReference>
<dbReference type="PROSITE" id="PS50002">
    <property type="entry name" value="SH3"/>
    <property type="match status" value="1"/>
</dbReference>
<sequence>MALVLLKAPPLRWETRPRLYQQSLSSNNDVGGSKVDAEKEDALGIDFYKSDAPPPGGLAAAEKRAATPTQIARVNEWVSEHSTARNEAQPTAVVFENRKNPHPSPNPQQKQSNDERVQDVRDPIAFIDELLEDNYRAQAESFCRKPSRSHSNTITNSPRSAVSSPLGFSSPALTAPLSRRVSSTPVRLRRNSSNSASIQQQDNNTSRSTTPSSGREDLRTPETVKTPVTPNTNGALHSPKPAPPLELQLYKSRPKRRFSATCATSSPSFGHRIKNLPISSLQDLDSARKSPFYFTKVEQDLIAAQVEARRPFCDHDLNCITCLNKEFAYFENKIMSTSMEPDTRQQIINNNRSLRTIKNELEGLLERNILTDDMYDAIMAQLPNESPLNGSLPAPRSASSAPTDAMARMNVNGPPPTYQNSTGNAPPPPPARNPTPSRPELCRAVALYRYAEPEDCSFEAGDQIAVYEYMNAEWWLGKNVRTNKEGVFPANYVQVQQQQPPNGGYYGDQKAGMGGYPAQPSYAQPPPGPGQSNPYNSAVPPMAIAEGGNAQPAEEKQPSKGSEMGKKFGKKLGNAAIFGAGATIGGNIVNSIF</sequence>
<evidence type="ECO:0000256" key="4">
    <source>
        <dbReference type="ARBA" id="ARBA00023136"/>
    </source>
</evidence>
<feature type="compositionally biased region" description="Low complexity" evidence="6">
    <location>
        <begin position="393"/>
        <end position="402"/>
    </location>
</feature>
<keyword evidence="3" id="KW-0175">Coiled coil</keyword>
<evidence type="ECO:0000259" key="7">
    <source>
        <dbReference type="PROSITE" id="PS50002"/>
    </source>
</evidence>
<dbReference type="InterPro" id="IPR001452">
    <property type="entry name" value="SH3_domain"/>
</dbReference>
<organism evidence="8 9">
    <name type="scientific">Coleophoma crateriformis</name>
    <dbReference type="NCBI Taxonomy" id="565419"/>
    <lineage>
        <taxon>Eukaryota</taxon>
        <taxon>Fungi</taxon>
        <taxon>Dikarya</taxon>
        <taxon>Ascomycota</taxon>
        <taxon>Pezizomycotina</taxon>
        <taxon>Leotiomycetes</taxon>
        <taxon>Helotiales</taxon>
        <taxon>Dermateaceae</taxon>
        <taxon>Coleophoma</taxon>
    </lineage>
</organism>
<protein>
    <recommendedName>
        <fullName evidence="7">SH3 domain-containing protein</fullName>
    </recommendedName>
</protein>
<feature type="region of interest" description="Disordered" evidence="6">
    <location>
        <begin position="386"/>
        <end position="438"/>
    </location>
</feature>
<evidence type="ECO:0000313" key="9">
    <source>
        <dbReference type="Proteomes" id="UP000256328"/>
    </source>
</evidence>
<feature type="compositionally biased region" description="Polar residues" evidence="6">
    <location>
        <begin position="149"/>
        <end position="167"/>
    </location>
</feature>
<dbReference type="EMBL" id="PDLN01000002">
    <property type="protein sequence ID" value="RDW92472.1"/>
    <property type="molecule type" value="Genomic_DNA"/>
</dbReference>
<evidence type="ECO:0000256" key="2">
    <source>
        <dbReference type="ARBA" id="ARBA00022443"/>
    </source>
</evidence>
<dbReference type="PANTHER" id="PTHR14167:SF81">
    <property type="entry name" value="ENDOPHILIN-A"/>
    <property type="match status" value="1"/>
</dbReference>
<feature type="compositionally biased region" description="Pro residues" evidence="6">
    <location>
        <begin position="425"/>
        <end position="437"/>
    </location>
</feature>
<feature type="region of interest" description="Disordered" evidence="6">
    <location>
        <begin position="510"/>
        <end position="567"/>
    </location>
</feature>
<dbReference type="InterPro" id="IPR050384">
    <property type="entry name" value="Endophilin_SH3RF"/>
</dbReference>
<dbReference type="PANTHER" id="PTHR14167">
    <property type="entry name" value="SH3 DOMAIN-CONTAINING"/>
    <property type="match status" value="1"/>
</dbReference>
<comment type="subcellular location">
    <subcellularLocation>
        <location evidence="1">Membrane</location>
        <topology evidence="1">Peripheral membrane protein</topology>
    </subcellularLocation>
</comment>
<dbReference type="PRINTS" id="PR00452">
    <property type="entry name" value="SH3DOMAIN"/>
</dbReference>
<dbReference type="Gene3D" id="2.30.30.40">
    <property type="entry name" value="SH3 Domains"/>
    <property type="match status" value="1"/>
</dbReference>
<gene>
    <name evidence="8" type="ORF">BP5796_01866</name>
</gene>
<dbReference type="Proteomes" id="UP000256328">
    <property type="component" value="Unassembled WGS sequence"/>
</dbReference>
<evidence type="ECO:0000313" key="8">
    <source>
        <dbReference type="EMBL" id="RDW92472.1"/>
    </source>
</evidence>
<dbReference type="Pfam" id="PF00018">
    <property type="entry name" value="SH3_1"/>
    <property type="match status" value="1"/>
</dbReference>
<proteinExistence type="predicted"/>